<keyword evidence="1" id="KW-1133">Transmembrane helix</keyword>
<evidence type="ECO:0000256" key="1">
    <source>
        <dbReference type="SAM" id="Phobius"/>
    </source>
</evidence>
<evidence type="ECO:0000313" key="3">
    <source>
        <dbReference type="EMBL" id="KAF8442247.1"/>
    </source>
</evidence>
<dbReference type="AlphaFoldDB" id="A0AAD4BWU2"/>
<feature type="transmembrane region" description="Helical" evidence="1">
    <location>
        <begin position="13"/>
        <end position="34"/>
    </location>
</feature>
<dbReference type="Pfam" id="PF20151">
    <property type="entry name" value="DUF6533"/>
    <property type="match status" value="1"/>
</dbReference>
<name>A0AAD4BWU2_BOLED</name>
<feature type="domain" description="DUF6533" evidence="2">
    <location>
        <begin position="13"/>
        <end position="48"/>
    </location>
</feature>
<dbReference type="InterPro" id="IPR045340">
    <property type="entry name" value="DUF6533"/>
</dbReference>
<feature type="transmembrane region" description="Helical" evidence="1">
    <location>
        <begin position="244"/>
        <end position="263"/>
    </location>
</feature>
<evidence type="ECO:0000313" key="4">
    <source>
        <dbReference type="Proteomes" id="UP001194468"/>
    </source>
</evidence>
<keyword evidence="1" id="KW-0812">Transmembrane</keyword>
<gene>
    <name evidence="3" type="ORF">L210DRAFT_1054374</name>
</gene>
<feature type="transmembrane region" description="Helical" evidence="1">
    <location>
        <begin position="184"/>
        <end position="202"/>
    </location>
</feature>
<organism evidence="3 4">
    <name type="scientific">Boletus edulis BED1</name>
    <dbReference type="NCBI Taxonomy" id="1328754"/>
    <lineage>
        <taxon>Eukaryota</taxon>
        <taxon>Fungi</taxon>
        <taxon>Dikarya</taxon>
        <taxon>Basidiomycota</taxon>
        <taxon>Agaricomycotina</taxon>
        <taxon>Agaricomycetes</taxon>
        <taxon>Agaricomycetidae</taxon>
        <taxon>Boletales</taxon>
        <taxon>Boletineae</taxon>
        <taxon>Boletaceae</taxon>
        <taxon>Boletoideae</taxon>
        <taxon>Boletus</taxon>
    </lineage>
</organism>
<protein>
    <recommendedName>
        <fullName evidence="2">DUF6533 domain-containing protein</fullName>
    </recommendedName>
</protein>
<reference evidence="3" key="1">
    <citation type="submission" date="2019-10" db="EMBL/GenBank/DDBJ databases">
        <authorList>
            <consortium name="DOE Joint Genome Institute"/>
            <person name="Kuo A."/>
            <person name="Miyauchi S."/>
            <person name="Kiss E."/>
            <person name="Drula E."/>
            <person name="Kohler A."/>
            <person name="Sanchez-Garcia M."/>
            <person name="Andreopoulos B."/>
            <person name="Barry K.W."/>
            <person name="Bonito G."/>
            <person name="Buee M."/>
            <person name="Carver A."/>
            <person name="Chen C."/>
            <person name="Cichocki N."/>
            <person name="Clum A."/>
            <person name="Culley D."/>
            <person name="Crous P.W."/>
            <person name="Fauchery L."/>
            <person name="Girlanda M."/>
            <person name="Hayes R."/>
            <person name="Keri Z."/>
            <person name="LaButti K."/>
            <person name="Lipzen A."/>
            <person name="Lombard V."/>
            <person name="Magnuson J."/>
            <person name="Maillard F."/>
            <person name="Morin E."/>
            <person name="Murat C."/>
            <person name="Nolan M."/>
            <person name="Ohm R."/>
            <person name="Pangilinan J."/>
            <person name="Pereira M."/>
            <person name="Perotto S."/>
            <person name="Peter M."/>
            <person name="Riley R."/>
            <person name="Sitrit Y."/>
            <person name="Stielow B."/>
            <person name="Szollosi G."/>
            <person name="Zifcakova L."/>
            <person name="Stursova M."/>
            <person name="Spatafora J.W."/>
            <person name="Tedersoo L."/>
            <person name="Vaario L.-M."/>
            <person name="Yamada A."/>
            <person name="Yan M."/>
            <person name="Wang P."/>
            <person name="Xu J."/>
            <person name="Bruns T."/>
            <person name="Baldrian P."/>
            <person name="Vilgalys R."/>
            <person name="Henrissat B."/>
            <person name="Grigoriev I.V."/>
            <person name="Hibbett D."/>
            <person name="Nagy L.G."/>
            <person name="Martin F.M."/>
        </authorList>
    </citation>
    <scope>NUCLEOTIDE SEQUENCE</scope>
    <source>
        <strain evidence="3">BED1</strain>
    </source>
</reference>
<dbReference type="EMBL" id="WHUW01000009">
    <property type="protein sequence ID" value="KAF8442247.1"/>
    <property type="molecule type" value="Genomic_DNA"/>
</dbReference>
<comment type="caution">
    <text evidence="3">The sequence shown here is derived from an EMBL/GenBank/DDBJ whole genome shotgun (WGS) entry which is preliminary data.</text>
</comment>
<feature type="transmembrane region" description="Helical" evidence="1">
    <location>
        <begin position="150"/>
        <end position="169"/>
    </location>
</feature>
<reference evidence="3" key="2">
    <citation type="journal article" date="2020" name="Nat. Commun.">
        <title>Large-scale genome sequencing of mycorrhizal fungi provides insights into the early evolution of symbiotic traits.</title>
        <authorList>
            <person name="Miyauchi S."/>
            <person name="Kiss E."/>
            <person name="Kuo A."/>
            <person name="Drula E."/>
            <person name="Kohler A."/>
            <person name="Sanchez-Garcia M."/>
            <person name="Morin E."/>
            <person name="Andreopoulos B."/>
            <person name="Barry K.W."/>
            <person name="Bonito G."/>
            <person name="Buee M."/>
            <person name="Carver A."/>
            <person name="Chen C."/>
            <person name="Cichocki N."/>
            <person name="Clum A."/>
            <person name="Culley D."/>
            <person name="Crous P.W."/>
            <person name="Fauchery L."/>
            <person name="Girlanda M."/>
            <person name="Hayes R.D."/>
            <person name="Keri Z."/>
            <person name="LaButti K."/>
            <person name="Lipzen A."/>
            <person name="Lombard V."/>
            <person name="Magnuson J."/>
            <person name="Maillard F."/>
            <person name="Murat C."/>
            <person name="Nolan M."/>
            <person name="Ohm R.A."/>
            <person name="Pangilinan J."/>
            <person name="Pereira M.F."/>
            <person name="Perotto S."/>
            <person name="Peter M."/>
            <person name="Pfister S."/>
            <person name="Riley R."/>
            <person name="Sitrit Y."/>
            <person name="Stielow J.B."/>
            <person name="Szollosi G."/>
            <person name="Zifcakova L."/>
            <person name="Stursova M."/>
            <person name="Spatafora J.W."/>
            <person name="Tedersoo L."/>
            <person name="Vaario L.M."/>
            <person name="Yamada A."/>
            <person name="Yan M."/>
            <person name="Wang P."/>
            <person name="Xu J."/>
            <person name="Bruns T."/>
            <person name="Baldrian P."/>
            <person name="Vilgalys R."/>
            <person name="Dunand C."/>
            <person name="Henrissat B."/>
            <person name="Grigoriev I.V."/>
            <person name="Hibbett D."/>
            <person name="Nagy L.G."/>
            <person name="Martin F.M."/>
        </authorList>
    </citation>
    <scope>NUCLEOTIDE SEQUENCE</scope>
    <source>
        <strain evidence="3">BED1</strain>
    </source>
</reference>
<keyword evidence="4" id="KW-1185">Reference proteome</keyword>
<feature type="transmembrane region" description="Helical" evidence="1">
    <location>
        <begin position="96"/>
        <end position="121"/>
    </location>
</feature>
<proteinExistence type="predicted"/>
<keyword evidence="1" id="KW-0472">Membrane</keyword>
<accession>A0AAD4BWU2</accession>
<dbReference type="Proteomes" id="UP001194468">
    <property type="component" value="Unassembled WGS sequence"/>
</dbReference>
<evidence type="ECO:0000259" key="2">
    <source>
        <dbReference type="Pfam" id="PF20151"/>
    </source>
</evidence>
<feature type="transmembrane region" description="Helical" evidence="1">
    <location>
        <begin position="69"/>
        <end position="89"/>
    </location>
</feature>
<sequence length="327" mass="36928">MSSAPPNSQSNDYVAFVLLTTVGYDYILTFSNELEYIWAMDSRINNVRYVGLYSLIASSLGQIIVITNYWAFCLFFGAADFVMLLRVWAMYDRSRLILCALIPLYILEIISIVVPTAFYTISTTIPVTGSQTLICIQEFSNNPSLTPVGIASQALNGIAMCVFVIVRFVRQSLQLYRTTKRLQFNRYMTLLVRQGILYFFVWKQTNQFQTGLMINFRPSTFLRLGNIIHGLAASGKLPLGGWRLMLLCVVQFVPLFTLLPRFIMSIRELYARDVQGRRGEGIDTGFGLTSSDQEASETALVFVGVEEAEGLEDVEETDMDSMTTRVE</sequence>